<dbReference type="PANTHER" id="PTHR21725:SF1">
    <property type="entry name" value="E3 UBIQUITIN-PROTEIN LIGASE UBR4"/>
    <property type="match status" value="1"/>
</dbReference>
<dbReference type="PROSITE" id="PS51157">
    <property type="entry name" value="ZF_UBR"/>
    <property type="match status" value="1"/>
</dbReference>
<feature type="compositionally biased region" description="Basic and acidic residues" evidence="8">
    <location>
        <begin position="2555"/>
        <end position="2565"/>
    </location>
</feature>
<evidence type="ECO:0000256" key="7">
    <source>
        <dbReference type="PROSITE-ProRule" id="PRU01388"/>
    </source>
</evidence>
<keyword evidence="3 7" id="KW-0863">Zinc-finger</keyword>
<feature type="region of interest" description="Disordered" evidence="8">
    <location>
        <begin position="3346"/>
        <end position="3386"/>
    </location>
</feature>
<protein>
    <submittedName>
        <fullName evidence="10">E3 ubiquitin-protein ligase UBR4</fullName>
    </submittedName>
</protein>
<feature type="region of interest" description="Disordered" evidence="8">
    <location>
        <begin position="2863"/>
        <end position="2962"/>
    </location>
</feature>
<sequence>MNGICLTWSRGRLISPSLPVGDDRYLNLSSKKRPTGRNLGGNRLVRRSGTTSRGGTSLQIIVKACKVLLKFVLLDLEHSRESHQPLKKQQVSIIEGLCKGHGCLNRTEIITLTAILKSANMFKDVHSSAPVEQEMPASFSQGDDFFQRLQTAFTGTVEDHENITKDKTRVEAEKSLSSDSSSTDVKSMFSNFNVAALRQLGGGRVLLDLCLSFPEFANIALKPTDSSQVVNLTPSSIQELSSELVIISSIISMPILEPLSASRVEKVCQLGLACLDVALTIATGNFSIAGAAGTSGLSRPLSVKIPLGRLSQSKTSGAKSVSKTSTDEESLEKCSQNIVENSINVFDVICGVISSSSRAGGQVLQNINMLAANRIIKGLLPVLGLSAESNRAKEIAASKFKWYNDDYEFGSHFYALFNGCSSEEDGLQGYNTLVVALASRAITLLSSLLEELQVEGLITDFEDERVPVEVDNEFSINVSCCAWTRVKKLMDDLPLLKFVVAQFTTLYKMATAMISPSVSAGPASSRPSSGKSEDSSKSPVTSSDEGDSEYISYSDGSSEDDEPLLGEWLRDTLSSTPPVTSLSPQPPSRKKSEGTDVGDSGSETAPSGRSFQTAPEEYMYLATCTLQFLTKHLLSSTIPDLTDYIRCSFTEEHISNLVAVVKDLDKLSITRMENHVDMDRLCFAVDQTVHLLLVSDSLSSSQQDIFLSHLGLAPLVDGPWPLRVSQRCLGILARVLLGRQQKFLHKESGMDIPECVAVWKRLINTLRDFSLQGEVPQMQDLNVEHLQLFLFIFHNFSMSQRKDLMKYCVEALISVANSTFVSHAVPLPICHLLKLLDYFLHHLSTPPQDLFKQVQQNLFQRSTSALNEKGSSSEPSIPLHYGPAGQAHELSHSSIKVHLLIDDSLSSSASQTLSPKFYELRPALPGDLLDKENDVMTLEDILFMNPEYLETREACATLLSLTEEGQSYNEFHSAIVKLLMAGSLYKPKADLASGKPSSVTAAAVIRHTFILTWRVLDCLPPSAEFFKDLSQDLGKQQVQVTDPDLSRLLCSLKFVSKLGIANPDATFCESLKSSLEVQGISSNETKNIIDQVTKLSGDLHHSVLMAKHFLKEITKLHGEFINKESPSMLPSLLSLCVLDAVIGKTHVALNNSLFGNTDEDPDFTLIVEYGSELLPVLLDLISLYQKFAGYCLLSGAVKQKGKDLDSAGSLQSYSSVIKIGAMRLPKHPCLSLTFLAGLPSTVKKSLEKWNNITLENFPLGSSWKTSCLIEVGTENFLDSLVSAHLQAMCSDSTLDIAPALKHTLLALVQLAADLLTWSPQKEHSMQTALGQQLCDKIVPLLVDSTTEYLSEQCNVILERVIGPADSDKYANCIQSYVLSNCHDLLVEQCTADRSDIGEEVLVDCLKYVDLLLERVPDHVLVDQLFSKNKELCKIVILSANKRLSLGYVNRTLKLAVHILQLAEKPQNSSMRSLSAGFSELCHVNQATLDSWLRRIILGVEEDKGNSGKMADNRLLLQSFATHIVKDSSAVGEEVAHVLLKCLIPLGNELLPDVPSEWSNIGSKFGDLLNTAAVLAGAGDGSGHLTLCAAVIEWLEKCKTQLLVEANNEKEKESGVVEAAGPLLRYLAELMTALKYSSEKECPPSPSLCTGDGDSLIPEVDSDWMDDMGGEDEDSGGEESDEDSLCNKLCTFTVTQKEFMNQHWYHCHTCKMNDGVGVCTVCAKVCHKDHDISYAKYGSFFCDCGAKEDGSCIALVKRMPSNSAESQNAVAPSPFASGEMDEGHDDAEGSLSGKVSSVAAVTSAAAGTVVCGPGGTSAVGNNTETIQESGTFMSTSAEALARQLEKHKPLLVSQLEKSLVVSTTLDLLQWLMRSGTGGPNRVGIGVSKAIYAALEELHTTEKTAENTDQLMAFFKVPTLGSQEGAFENVRMTFSGEQGQTIRQLISAHVLRRVAMCCLASPKGRRQHLAVSHEKGKITVLQLSALLKQADSSKRKLTLTRLATAQVPFTVLTIAGNPCNEDFLAVCGLKDCHVLTFSSSGSVVDHLALHPQLETGNFIIKAVWLPGSQTQLALVTADFVKIYDLSQDALSPLYYFLLPSGKIRDVSFIFDDGDHSLILMSSGGQLYLQPMDANSSAINGPFYLTNTVSIEHPDLQDSNGQVAGGGVSVYYSHILQLIFFSYSQGKTFVAPWSKDQNEVKKMFPVTFKSNSGGNKSSQSAALCQWSEVPQHPGLVCCLTHTSGVPVVLMIKPHQILIQEIKATSSKAKTQDMVAIRHSVSTSDQQRTTMILLCEDGSLRIYMASAEHTGYWMSPEFQPSRPLSLVRPARKKKASKTRTKSTTVSFPVDFFEHCQALNEVEFGGGDILQVYNVQQAKHRLLTAGMYIASTKPNGFNIEITNTNPGVVMVGVRILIGCQSLEKAPSFVEIFGRVIQLSLTRNRWFDLPFTREESLSADKKFSLFSELVVHLLEVVDGCFSTFVSQEEMPRQSALQAATSLMISAMPSAVQQQAQALLATLHPSKASYHSHKDQAQLSQVVSFLCKNSDPCQGNEASPGETKEEAKNTDKETDETSVNISELDVESFQRLVVSARSVASTRPSNLAKYTTLPGQAAAGAAEGDDSNHFAVCLMNAFWKLRSSQPVNPVLSPLSFIGFQHVESTVTALVDIIHAFAIADPSKVGLAVKQYVRMLLCEDQLVSFACKQALMRLIHKHWHGMGNSPPQCNTPTGEGAGGDDFDGDEDDADKAEGTTPEETSATDADGQRPGDHPDADAPEAPQQEPAQAQPSQASGAVSSIASAASHLEALLLGAGGLPGMLDLPADADDEAMMELAIALSLQEQAGAQGLSLQGLPLPGVAAQGLPVEAGASSENASGHVSEDEYEVPPCSAQGSSAGHSAPRSPLPPDTGHGGAELESGSSVDSVAAEPGTSMETVVLESEPAGVGAGAGQSSSNKDEERGRTQESLMDQEKLHSLKLLLLDELLLHLPQLKDVGGVQAIPFMQVLLMLCSDLEDNERDKNALQKVLGTCLDELQMDQMQDVKHISSRTKQHEVWLILMRLLSVLMSRTKSLSKSGSESSSLVCKQTATTLCNVGITSSCLEILKTLLEHWKEVANHEEEETSGLGGALLKPQPSSPPPDMSPFFLRQYVKGHAGDVFEAYPQLLTEMALRLPYQIKKVADSLHLENSPQFGDEWYQFLCEYLLIQQTPFVRRQVRKLLLFLCGSKESYRRLRDLHALKSHMKTVRDLSEQGGFSYESVYNGPISLPYDTLITLIEHLKACSEIASSRINNWQEFCLQETGIMSLEKNLCFMVRMPLRLQVAQARSSFLFEEGVTPLMLQLLGYAICEMKTAPSSSPQKGKKDKDKEKEKSKSKEKEKEKEKEKDKDKDKDKTAAAAKSLVQLLSDTVEEDVMSKFVQNFLLESNSTAVRWQAHELLHSMHKYSNSSQKVKLSSMMWKIWPYLPDYGRRAAQFVDLLGYFSIKCESSAEEEYCVKAVQVLMIQNNVLSNHPNSNVYRMLSGYVEFDGYYLESDPCLVCNNPEVPFQSLKLSNVKGDSRFTTTCQLVKLIGSHTISRVTLRIADLKRQKMVRTINLYYNNRTVQAVVELKNKRSLWHKAKKCHLTPGQTELKVDFPLPIVACNLMIEYADFYENFQASSETLQCPRCSGSVNANPGVCSNCGENVYQCHKCRSINYDERDPFLCNACGFCKYAKFDYNLTARPCCAVDPIESEEDRKKAVANINSLLERADRVYRQLVSNRQPLDLLLNRLLEHGQHEPLQESHSSGAQTVVSVVAGPSSTTSGSSANTGVNKAIQALAHRYCVECKGTFDELSKITQKVLASRKELLEYDCRESKCPLETTSSGSLLLSSGVKGLQGDCYGCASAAIEHCVTLLRALAMVPETRKQLVEEGLIQELVEFNLHEGTAQMRSDVRHLLCLLTKDNEHATMQLNEILISAVGEAVGSHKSNPAVVSGVSREMLLLSNAVEMEDSCWEMRLRCVMTLFMMSVEVRSPLIMETITVPCLKILLRLVKPPPPSSKNNKNKDCMSLGSVQGYGDVRIKAKQWMDGATSHTYCHWKAMAPKKSNHGKDESRNEARKRHLMEKYGRKWREKTRRSDSTEEKETPEEEWLRQVLFTPSNRAARQMACTMIESLCQLGKPVKIRVPACGGKPVGKPVKIRDPVCGVKPVPRLKRQQLTINFKSFEFKFYRIRAVCLLLHYLHSYLEEVRRAGENAAEFFQLYQRLTQPTYWKFYLALQGALLQIGQLLTKEIEHLAYLEQYTLSSDLSQGYALKMLAELMSSFLENEGIKQKFKGRLVATVLNGYLSLRRLVVQRTKLIDETQEILLELLEEMTTGTETETKAFMAICVETLKRYGLDDLRTPVFIFERLCNLIFPEENDVGEFFLTLEKDPQQEDFLQGRMQGNPYSCNEPGLGPLMRDVKNKICTDCELVALLEDDSGMELLVNSKIISLDLPVKDVYKKIWCPEGEGEPMRIIYRMRGLLGDATEEFVENLDTQQEEELDDEEVYKMASIMSSSGGLEAMLSRLSGIKDLVRGKQLVSVILKLMGYCVKLKVNRHYLCLPTLNTLNVLLGTLNQALQLEADSGGGASIAEDVLGIMETVLQEATSTPSPAVPLQQGDGSQLDMLAVDWWDVMTTTHDGDDDDNDKHGVDSNRQCQMRRRERRRGRGREVLSARGLRTHSSVLQAMMRIIPFLTFGDEGNMKTLVNHFLPYLDFEKFDRERSSDEVLFFDCFCSIASKIENNHNGFKLKELIIENGIVAKALKYLEKQTPQKPFSKANLLEADVWKEFLARPSLPYVLRLLTGLCKGHETTQILVGESAVPAIHRLEQVSSEEKVGSLAENLMEALRDHPDVEKKVSEVRRSTRLEKKKLAMAMREKQLGALGMETTSAGKIIAKPSTMLREMEELHEESGLACCICREGYKYHPQKVLGIYTFTKRCILEEFENKQRKTQGYSTVSHFNIVHYDCHMAAVRLARGRDEWESAALQNANTKCNGLLPIWGPQVSESAFASCLARHNSYIQECTGHLEPTYHASIHDLRLLLQLFAFEKSFSGDTGGGGRDSNIKFVPYSVHMILYVLNTTRQLSREEKTLKSFLDMSVDKWAESSYEVDSPLYMTVLSLFVYSLEQWNEVKITFLKRLIVTAHARHLSPTGISKFSDTTPAAFSVYRPYMVFFVLIDKLQHVMKKQLAAGDSGWPQGMLDHIRNSDETVLKGCEKILSFYQADLLPCESISELLDVAGMLSDIPQPDSFIAEVLSLLPK</sequence>
<feature type="compositionally biased region" description="Basic and acidic residues" evidence="8">
    <location>
        <begin position="4096"/>
        <end position="4116"/>
    </location>
</feature>
<feature type="region of interest" description="Disordered" evidence="8">
    <location>
        <begin position="1659"/>
        <end position="1682"/>
    </location>
</feature>
<dbReference type="InterPro" id="IPR045841">
    <property type="entry name" value="E3_UBR4_N"/>
</dbReference>
<accession>A0AAD9QT95</accession>
<comment type="similarity">
    <text evidence="1 7">Belongs to the UBR4 family.</text>
</comment>
<dbReference type="PROSITE" id="PS52043">
    <property type="entry name" value="UBR4_E3"/>
    <property type="match status" value="1"/>
</dbReference>
<evidence type="ECO:0000256" key="8">
    <source>
        <dbReference type="SAM" id="MobiDB-lite"/>
    </source>
</evidence>
<dbReference type="InterPro" id="IPR003903">
    <property type="entry name" value="UIM_dom"/>
</dbReference>
<evidence type="ECO:0000256" key="1">
    <source>
        <dbReference type="ARBA" id="ARBA00009970"/>
    </source>
</evidence>
<evidence type="ECO:0000313" key="10">
    <source>
        <dbReference type="EMBL" id="KAK2566994.1"/>
    </source>
</evidence>
<feature type="compositionally biased region" description="Low complexity" evidence="8">
    <location>
        <begin position="517"/>
        <end position="530"/>
    </location>
</feature>
<feature type="compositionally biased region" description="Basic and acidic residues" evidence="8">
    <location>
        <begin position="2758"/>
        <end position="2768"/>
    </location>
</feature>
<dbReference type="SUPFAM" id="SSF50978">
    <property type="entry name" value="WD40 repeat-like"/>
    <property type="match status" value="1"/>
</dbReference>
<feature type="compositionally biased region" description="Basic and acidic residues" evidence="8">
    <location>
        <begin position="3354"/>
        <end position="3386"/>
    </location>
</feature>
<dbReference type="SMART" id="SM00396">
    <property type="entry name" value="ZnF_UBR1"/>
    <property type="match status" value="1"/>
</dbReference>
<dbReference type="PROSITE" id="PS50330">
    <property type="entry name" value="UIM"/>
    <property type="match status" value="1"/>
</dbReference>
<reference evidence="10" key="2">
    <citation type="journal article" date="2023" name="Science">
        <title>Genomic signatures of disease resistance in endangered staghorn corals.</title>
        <authorList>
            <person name="Vollmer S.V."/>
            <person name="Selwyn J.D."/>
            <person name="Despard B.A."/>
            <person name="Roesel C.L."/>
        </authorList>
    </citation>
    <scope>NUCLEOTIDE SEQUENCE</scope>
    <source>
        <strain evidence="10">K2</strain>
    </source>
</reference>
<evidence type="ECO:0000256" key="6">
    <source>
        <dbReference type="PROSITE-ProRule" id="PRU00508"/>
    </source>
</evidence>
<keyword evidence="11" id="KW-1185">Reference proteome</keyword>
<feature type="domain" description="UBR-type" evidence="9">
    <location>
        <begin position="1683"/>
        <end position="1756"/>
    </location>
</feature>
<organism evidence="10 11">
    <name type="scientific">Acropora cervicornis</name>
    <name type="common">Staghorn coral</name>
    <dbReference type="NCBI Taxonomy" id="6130"/>
    <lineage>
        <taxon>Eukaryota</taxon>
        <taxon>Metazoa</taxon>
        <taxon>Cnidaria</taxon>
        <taxon>Anthozoa</taxon>
        <taxon>Hexacorallia</taxon>
        <taxon>Scleractinia</taxon>
        <taxon>Astrocoeniina</taxon>
        <taxon>Acroporidae</taxon>
        <taxon>Acropora</taxon>
    </lineage>
</organism>
<dbReference type="PANTHER" id="PTHR21725">
    <property type="entry name" value="E3 UBIQUITIN-PROTEIN LIGASE UBR4"/>
    <property type="match status" value="1"/>
</dbReference>
<dbReference type="InterPro" id="IPR016024">
    <property type="entry name" value="ARM-type_fold"/>
</dbReference>
<feature type="compositionally biased region" description="Polar residues" evidence="8">
    <location>
        <begin position="601"/>
        <end position="611"/>
    </location>
</feature>
<feature type="compositionally biased region" description="Low complexity" evidence="8">
    <location>
        <begin position="572"/>
        <end position="583"/>
    </location>
</feature>
<feature type="region of interest" description="UBR4 E3 catalytic module" evidence="7">
    <location>
        <begin position="4807"/>
        <end position="5272"/>
    </location>
</feature>
<dbReference type="InterPro" id="IPR047509">
    <property type="entry name" value="UBR4-like_UBR-box"/>
</dbReference>
<evidence type="ECO:0000256" key="5">
    <source>
        <dbReference type="ARBA" id="ARBA00022860"/>
    </source>
</evidence>
<feature type="compositionally biased region" description="Low complexity" evidence="8">
    <location>
        <begin position="2771"/>
        <end position="2792"/>
    </location>
</feature>
<feature type="region of interest" description="Disordered" evidence="8">
    <location>
        <begin position="517"/>
        <end position="611"/>
    </location>
</feature>
<feature type="zinc finger region" description="UBR-type" evidence="6">
    <location>
        <begin position="1683"/>
        <end position="1756"/>
    </location>
</feature>
<dbReference type="SUPFAM" id="SSF48371">
    <property type="entry name" value="ARM repeat"/>
    <property type="match status" value="1"/>
</dbReference>
<feature type="region of interest" description="Disordered" evidence="8">
    <location>
        <begin position="1762"/>
        <end position="1790"/>
    </location>
</feature>
<keyword evidence="2" id="KW-0479">Metal-binding</keyword>
<keyword evidence="5" id="KW-0112">Calmodulin-binding</keyword>
<dbReference type="CDD" id="cd19680">
    <property type="entry name" value="UBR-box_UBR4"/>
    <property type="match status" value="1"/>
</dbReference>
<dbReference type="InterPro" id="IPR036322">
    <property type="entry name" value="WD40_repeat_dom_sf"/>
</dbReference>
<feature type="region of interest" description="Disordered" evidence="8">
    <location>
        <begin position="4655"/>
        <end position="4684"/>
    </location>
</feature>
<proteinExistence type="inferred from homology"/>
<evidence type="ECO:0000313" key="11">
    <source>
        <dbReference type="Proteomes" id="UP001249851"/>
    </source>
</evidence>
<dbReference type="Pfam" id="PF24079">
    <property type="entry name" value="UBR4"/>
    <property type="match status" value="1"/>
</dbReference>
<feature type="region of interest" description="Disordered" evidence="8">
    <location>
        <begin position="2715"/>
        <end position="2792"/>
    </location>
</feature>
<dbReference type="GO" id="GO:0005516">
    <property type="term" value="F:calmodulin binding"/>
    <property type="evidence" value="ECO:0007669"/>
    <property type="project" value="UniProtKB-KW"/>
</dbReference>
<dbReference type="Pfam" id="PF13764">
    <property type="entry name" value="E3_UbLigase_R4"/>
    <property type="match status" value="1"/>
</dbReference>
<dbReference type="GO" id="GO:0008270">
    <property type="term" value="F:zinc ion binding"/>
    <property type="evidence" value="ECO:0007669"/>
    <property type="project" value="UniProtKB-KW"/>
</dbReference>
<evidence type="ECO:0000259" key="9">
    <source>
        <dbReference type="PROSITE" id="PS51157"/>
    </source>
</evidence>
<evidence type="ECO:0000256" key="3">
    <source>
        <dbReference type="ARBA" id="ARBA00022771"/>
    </source>
</evidence>
<dbReference type="EMBL" id="JARQWQ010000015">
    <property type="protein sequence ID" value="KAK2566994.1"/>
    <property type="molecule type" value="Genomic_DNA"/>
</dbReference>
<feature type="compositionally biased region" description="Basic residues" evidence="8">
    <location>
        <begin position="4671"/>
        <end position="4681"/>
    </location>
</feature>
<feature type="compositionally biased region" description="Low complexity" evidence="8">
    <location>
        <begin position="36"/>
        <end position="53"/>
    </location>
</feature>
<gene>
    <name evidence="10" type="ORF">P5673_008764</name>
</gene>
<dbReference type="Proteomes" id="UP001249851">
    <property type="component" value="Unassembled WGS sequence"/>
</dbReference>
<feature type="region of interest" description="Disordered" evidence="8">
    <location>
        <begin position="2545"/>
        <end position="2572"/>
    </location>
</feature>
<evidence type="ECO:0000256" key="4">
    <source>
        <dbReference type="ARBA" id="ARBA00022833"/>
    </source>
</evidence>
<reference evidence="10" key="1">
    <citation type="journal article" date="2023" name="G3 (Bethesda)">
        <title>Whole genome assembly and annotation of the endangered Caribbean coral Acropora cervicornis.</title>
        <authorList>
            <person name="Selwyn J.D."/>
            <person name="Vollmer S.V."/>
        </authorList>
    </citation>
    <scope>NUCLEOTIDE SEQUENCE</scope>
    <source>
        <strain evidence="10">K2</strain>
    </source>
</reference>
<keyword evidence="4" id="KW-0862">Zinc</keyword>
<feature type="region of interest" description="Disordered" evidence="8">
    <location>
        <begin position="4076"/>
        <end position="4117"/>
    </location>
</feature>
<feature type="compositionally biased region" description="Basic and acidic residues" evidence="8">
    <location>
        <begin position="2949"/>
        <end position="2962"/>
    </location>
</feature>
<dbReference type="InterPro" id="IPR056530">
    <property type="entry name" value="UBR4-like_dom"/>
</dbReference>
<feature type="compositionally biased region" description="Acidic residues" evidence="8">
    <location>
        <begin position="2730"/>
        <end position="2742"/>
    </location>
</feature>
<name>A0AAD9QT95_ACRCE</name>
<feature type="region of interest" description="Disordered" evidence="8">
    <location>
        <begin position="29"/>
        <end position="53"/>
    </location>
</feature>
<evidence type="ECO:0000256" key="2">
    <source>
        <dbReference type="ARBA" id="ARBA00022723"/>
    </source>
</evidence>
<dbReference type="Pfam" id="PF19423">
    <property type="entry name" value="E3_UBR4_N"/>
    <property type="match status" value="1"/>
</dbReference>
<comment type="caution">
    <text evidence="10">The sequence shown here is derived from an EMBL/GenBank/DDBJ whole genome shotgun (WGS) entry which is preliminary data.</text>
</comment>
<dbReference type="Pfam" id="PF02207">
    <property type="entry name" value="zf-UBR"/>
    <property type="match status" value="1"/>
</dbReference>
<dbReference type="InterPro" id="IPR045189">
    <property type="entry name" value="UBR4-like"/>
</dbReference>
<dbReference type="InterPro" id="IPR025704">
    <property type="entry name" value="E3_Ub_ligase_UBR4_C"/>
</dbReference>
<dbReference type="InterPro" id="IPR003126">
    <property type="entry name" value="Znf_UBR"/>
</dbReference>